<protein>
    <submittedName>
        <fullName evidence="1">Uncharacterized protein</fullName>
    </submittedName>
</protein>
<comment type="caution">
    <text evidence="1">The sequence shown here is derived from an EMBL/GenBank/DDBJ whole genome shotgun (WGS) entry which is preliminary data.</text>
</comment>
<dbReference type="AlphaFoldDB" id="A0A0F8YZ99"/>
<proteinExistence type="predicted"/>
<sequence length="94" mass="10236">MRLDARTASKLARLRRGVRNVNQQDSEQAVLGDENGNISAKRQPYLYYARFLDGENEDGSTQYGKAFTVLSGAGYGGPEKVGTAVYIGLAYDGQ</sequence>
<feature type="non-terminal residue" evidence="1">
    <location>
        <position position="94"/>
    </location>
</feature>
<name>A0A0F8YZ99_9ZZZZ</name>
<gene>
    <name evidence="1" type="ORF">LCGC14_3096250</name>
</gene>
<evidence type="ECO:0000313" key="1">
    <source>
        <dbReference type="EMBL" id="KKK53291.1"/>
    </source>
</evidence>
<organism evidence="1">
    <name type="scientific">marine sediment metagenome</name>
    <dbReference type="NCBI Taxonomy" id="412755"/>
    <lineage>
        <taxon>unclassified sequences</taxon>
        <taxon>metagenomes</taxon>
        <taxon>ecological metagenomes</taxon>
    </lineage>
</organism>
<reference evidence="1" key="1">
    <citation type="journal article" date="2015" name="Nature">
        <title>Complex archaea that bridge the gap between prokaryotes and eukaryotes.</title>
        <authorList>
            <person name="Spang A."/>
            <person name="Saw J.H."/>
            <person name="Jorgensen S.L."/>
            <person name="Zaremba-Niedzwiedzka K."/>
            <person name="Martijn J."/>
            <person name="Lind A.E."/>
            <person name="van Eijk R."/>
            <person name="Schleper C."/>
            <person name="Guy L."/>
            <person name="Ettema T.J."/>
        </authorList>
    </citation>
    <scope>NUCLEOTIDE SEQUENCE</scope>
</reference>
<dbReference type="EMBL" id="LAZR01066582">
    <property type="protein sequence ID" value="KKK53291.1"/>
    <property type="molecule type" value="Genomic_DNA"/>
</dbReference>
<accession>A0A0F8YZ99</accession>